<dbReference type="InterPro" id="IPR043136">
    <property type="entry name" value="B30.2/SPRY_sf"/>
</dbReference>
<evidence type="ECO:0000256" key="2">
    <source>
        <dbReference type="ARBA" id="ARBA00022692"/>
    </source>
</evidence>
<evidence type="ECO:0000256" key="4">
    <source>
        <dbReference type="ARBA" id="ARBA00023136"/>
    </source>
</evidence>
<dbReference type="Proteomes" id="UP001610446">
    <property type="component" value="Unassembled WGS sequence"/>
</dbReference>
<evidence type="ECO:0000313" key="6">
    <source>
        <dbReference type="EMBL" id="KAL2825396.1"/>
    </source>
</evidence>
<reference evidence="6 7" key="1">
    <citation type="submission" date="2024-07" db="EMBL/GenBank/DDBJ databases">
        <title>Section-level genome sequencing and comparative genomics of Aspergillus sections Usti and Cavernicolus.</title>
        <authorList>
            <consortium name="Lawrence Berkeley National Laboratory"/>
            <person name="Nybo J.L."/>
            <person name="Vesth T.C."/>
            <person name="Theobald S."/>
            <person name="Frisvad J.C."/>
            <person name="Larsen T.O."/>
            <person name="Kjaerboelling I."/>
            <person name="Rothschild-Mancinelli K."/>
            <person name="Lyhne E.K."/>
            <person name="Kogle M.E."/>
            <person name="Barry K."/>
            <person name="Clum A."/>
            <person name="Na H."/>
            <person name="Ledsgaard L."/>
            <person name="Lin J."/>
            <person name="Lipzen A."/>
            <person name="Kuo A."/>
            <person name="Riley R."/>
            <person name="Mondo S."/>
            <person name="Labutti K."/>
            <person name="Haridas S."/>
            <person name="Pangalinan J."/>
            <person name="Salamov A.A."/>
            <person name="Simmons B.A."/>
            <person name="Magnuson J.K."/>
            <person name="Chen J."/>
            <person name="Drula E."/>
            <person name="Henrissat B."/>
            <person name="Wiebenga A."/>
            <person name="Lubbers R.J."/>
            <person name="Gomes A.C."/>
            <person name="Makela M.R."/>
            <person name="Stajich J."/>
            <person name="Grigoriev I.V."/>
            <person name="Mortensen U.H."/>
            <person name="De Vries R.P."/>
            <person name="Baker S.E."/>
            <person name="Andersen M.R."/>
        </authorList>
    </citation>
    <scope>NUCLEOTIDE SEQUENCE [LARGE SCALE GENOMIC DNA]</scope>
    <source>
        <strain evidence="6 7">CBS 123904</strain>
    </source>
</reference>
<organism evidence="6 7">
    <name type="scientific">Aspergillus pseudoustus</name>
    <dbReference type="NCBI Taxonomy" id="1810923"/>
    <lineage>
        <taxon>Eukaryota</taxon>
        <taxon>Fungi</taxon>
        <taxon>Dikarya</taxon>
        <taxon>Ascomycota</taxon>
        <taxon>Pezizomycotina</taxon>
        <taxon>Eurotiomycetes</taxon>
        <taxon>Eurotiomycetidae</taxon>
        <taxon>Eurotiales</taxon>
        <taxon>Aspergillaceae</taxon>
        <taxon>Aspergillus</taxon>
        <taxon>Aspergillus subgen. Nidulantes</taxon>
    </lineage>
</organism>
<comment type="subcellular location">
    <subcellularLocation>
        <location evidence="1">Membrane</location>
    </subcellularLocation>
</comment>
<gene>
    <name evidence="6" type="ORF">BJY01DRAFT_256268</name>
</gene>
<proteinExistence type="predicted"/>
<feature type="region of interest" description="Disordered" evidence="5">
    <location>
        <begin position="56"/>
        <end position="75"/>
    </location>
</feature>
<dbReference type="InterPro" id="IPR050618">
    <property type="entry name" value="Ubq-SigPath_Reg"/>
</dbReference>
<dbReference type="CDD" id="cd12910">
    <property type="entry name" value="SPRY_SSH4_like"/>
    <property type="match status" value="1"/>
</dbReference>
<evidence type="ECO:0000313" key="7">
    <source>
        <dbReference type="Proteomes" id="UP001610446"/>
    </source>
</evidence>
<dbReference type="InterPro" id="IPR035780">
    <property type="entry name" value="SPRY_Ssh4-like"/>
</dbReference>
<evidence type="ECO:0000256" key="3">
    <source>
        <dbReference type="ARBA" id="ARBA00022989"/>
    </source>
</evidence>
<keyword evidence="3" id="KW-1133">Transmembrane helix</keyword>
<dbReference type="EMBL" id="JBFXLU010000492">
    <property type="protein sequence ID" value="KAL2825396.1"/>
    <property type="molecule type" value="Genomic_DNA"/>
</dbReference>
<evidence type="ECO:0000256" key="5">
    <source>
        <dbReference type="SAM" id="MobiDB-lite"/>
    </source>
</evidence>
<keyword evidence="7" id="KW-1185">Reference proteome</keyword>
<sequence length="317" mass="34680">MAYDNKTYAPPPGPPPGYDDASPIRHGHAAGTDLGPLPPYHNWQEAVPDTALLPPPPVTANFSSTTGNASSDDAERAHSWCDASPLWRPARPSDPIYNRVQNCDMSHIVPLEFNGDISMHFDRWRGYTTNGNGDCILTTALPLYFALMDSPFLTERRKTIYFEIKLLGLGKSSNVDYSALAIGFVAQPYPTWRSPGWERGSVGVFSDDGCRFVNDSFGGKDFTSPFRIGDTVGLGMTFQLPAGTTAPQATLKLNVQVFFTRNGERVGEWDLHEERDAEAGGVDGLEGDFDLYAAVGFFGGVDFEVCYSPGGWLYCPQ</sequence>
<evidence type="ECO:0000256" key="1">
    <source>
        <dbReference type="ARBA" id="ARBA00004370"/>
    </source>
</evidence>
<accession>A0ABR4ICC4</accession>
<dbReference type="PANTHER" id="PTHR12864">
    <property type="entry name" value="RAN BINDING PROTEIN 9-RELATED"/>
    <property type="match status" value="1"/>
</dbReference>
<keyword evidence="2" id="KW-0812">Transmembrane</keyword>
<comment type="caution">
    <text evidence="6">The sequence shown here is derived from an EMBL/GenBank/DDBJ whole genome shotgun (WGS) entry which is preliminary data.</text>
</comment>
<feature type="compositionally biased region" description="Polar residues" evidence="5">
    <location>
        <begin position="60"/>
        <end position="71"/>
    </location>
</feature>
<keyword evidence="4" id="KW-0472">Membrane</keyword>
<protein>
    <recommendedName>
        <fullName evidence="8">SPRY domain-containing protein</fullName>
    </recommendedName>
</protein>
<feature type="region of interest" description="Disordered" evidence="5">
    <location>
        <begin position="1"/>
        <end position="49"/>
    </location>
</feature>
<dbReference type="Gene3D" id="2.60.120.920">
    <property type="match status" value="1"/>
</dbReference>
<name>A0ABR4ICC4_9EURO</name>
<evidence type="ECO:0008006" key="8">
    <source>
        <dbReference type="Google" id="ProtNLM"/>
    </source>
</evidence>